<evidence type="ECO:0000313" key="2">
    <source>
        <dbReference type="EMBL" id="VYU49813.1"/>
    </source>
</evidence>
<organism evidence="2">
    <name type="scientific">Flavonifractor plautii</name>
    <name type="common">Fusobacterium plautii</name>
    <dbReference type="NCBI Taxonomy" id="292800"/>
    <lineage>
        <taxon>Bacteria</taxon>
        <taxon>Bacillati</taxon>
        <taxon>Bacillota</taxon>
        <taxon>Clostridia</taxon>
        <taxon>Eubacteriales</taxon>
        <taxon>Oscillospiraceae</taxon>
        <taxon>Flavonifractor</taxon>
    </lineage>
</organism>
<name>A0A6N3FDE8_FLAPL</name>
<reference evidence="2" key="1">
    <citation type="submission" date="2019-11" db="EMBL/GenBank/DDBJ databases">
        <authorList>
            <person name="Feng L."/>
        </authorList>
    </citation>
    <scope>NUCLEOTIDE SEQUENCE</scope>
    <source>
        <strain evidence="2">FplautiiLFYP42</strain>
    </source>
</reference>
<gene>
    <name evidence="2" type="ORF">FPLFYP42_02532</name>
</gene>
<dbReference type="EMBL" id="CACRUB010000046">
    <property type="protein sequence ID" value="VYU49813.1"/>
    <property type="molecule type" value="Genomic_DNA"/>
</dbReference>
<proteinExistence type="predicted"/>
<dbReference type="RefSeq" id="WP_156621949.1">
    <property type="nucleotide sequence ID" value="NZ_CACRUB010000046.1"/>
</dbReference>
<evidence type="ECO:0000256" key="1">
    <source>
        <dbReference type="SAM" id="MobiDB-lite"/>
    </source>
</evidence>
<dbReference type="AlphaFoldDB" id="A0A6N3FDE8"/>
<protein>
    <recommendedName>
        <fullName evidence="3">DUF669 domain-containing protein</fullName>
    </recommendedName>
</protein>
<accession>A0A6N3FDE8</accession>
<evidence type="ECO:0008006" key="3">
    <source>
        <dbReference type="Google" id="ProtNLM"/>
    </source>
</evidence>
<sequence length="189" mass="21944">MRQYSDVKAAPNKAREIIPAGGYVAKVNAAVVETTDYGDRLIIYFDVIEGDYRGFFQKDYSEQNREDKKWRGIYRMYLPKDDGSEKDSWSKRTLGNVIWSFEASNNGYHWDWNESVLKDKLIGVLFRNKEWEYNGQTGWTTECCAVTDIESIRANKYRTPKDKPLSNKTPAGLTDLSNEDDKDLPWVMN</sequence>
<feature type="region of interest" description="Disordered" evidence="1">
    <location>
        <begin position="159"/>
        <end position="189"/>
    </location>
</feature>